<evidence type="ECO:0000313" key="5">
    <source>
        <dbReference type="Proteomes" id="UP000192578"/>
    </source>
</evidence>
<feature type="domain" description="DUF7788" evidence="3">
    <location>
        <begin position="344"/>
        <end position="520"/>
    </location>
</feature>
<gene>
    <name evidence="4" type="ORF">BV898_13424</name>
</gene>
<protein>
    <submittedName>
        <fullName evidence="4">Uncharacterized protein</fullName>
    </submittedName>
</protein>
<name>A0A1W0WAY2_HYPEX</name>
<dbReference type="PANTHER" id="PTHR31373">
    <property type="entry name" value="OS06G0652100 PROTEIN"/>
    <property type="match status" value="1"/>
</dbReference>
<dbReference type="SUPFAM" id="SSF53300">
    <property type="entry name" value="vWA-like"/>
    <property type="match status" value="1"/>
</dbReference>
<dbReference type="PIRSF" id="PIRSF015417">
    <property type="entry name" value="T31B5_30_vWA"/>
    <property type="match status" value="1"/>
</dbReference>
<dbReference type="PANTHER" id="PTHR31373:SF27">
    <property type="entry name" value="TROVE DOMAIN-CONTAINING PROTEIN"/>
    <property type="match status" value="1"/>
</dbReference>
<organism evidence="4 5">
    <name type="scientific">Hypsibius exemplaris</name>
    <name type="common">Freshwater tardigrade</name>
    <dbReference type="NCBI Taxonomy" id="2072580"/>
    <lineage>
        <taxon>Eukaryota</taxon>
        <taxon>Metazoa</taxon>
        <taxon>Ecdysozoa</taxon>
        <taxon>Tardigrada</taxon>
        <taxon>Eutardigrada</taxon>
        <taxon>Parachela</taxon>
        <taxon>Hypsibioidea</taxon>
        <taxon>Hypsibiidae</taxon>
        <taxon>Hypsibius</taxon>
    </lineage>
</organism>
<keyword evidence="5" id="KW-1185">Reference proteome</keyword>
<comment type="caution">
    <text evidence="4">The sequence shown here is derived from an EMBL/GenBank/DDBJ whole genome shotgun (WGS) entry which is preliminary data.</text>
</comment>
<evidence type="ECO:0000256" key="1">
    <source>
        <dbReference type="SAM" id="MobiDB-lite"/>
    </source>
</evidence>
<dbReference type="InterPro" id="IPR011205">
    <property type="entry name" value="UCP015417_vWA"/>
</dbReference>
<dbReference type="Pfam" id="PF25043">
    <property type="entry name" value="DUF7788"/>
    <property type="match status" value="1"/>
</dbReference>
<dbReference type="Gene3D" id="3.40.50.410">
    <property type="entry name" value="von Willebrand factor, type A domain"/>
    <property type="match status" value="1"/>
</dbReference>
<dbReference type="InterPro" id="IPR058580">
    <property type="entry name" value="DUF2828"/>
</dbReference>
<dbReference type="OrthoDB" id="1149618at2759"/>
<sequence length="598" mass="67034">MEAVPELQALFERLQVQLYGRGGGEGNRTLTENAAGAFTSTGDKCLDFFATVVRSTSVETVLAGFLAAWNEDPEKAVKLLLNLRDIRSGKGEKKVSLVLLYALSCWKPLTYLANLQRFLQVGCYKDLLFVAELAVRGATAENSLQRLAQMSGDQQEPIELKILACQLLNDEAALKASDKASISLCAKWVPTENTHFDRKPLRFSRKITKAMGLKKSEYRKRVSALRAHLTVLELLMCTGKWDEIVFKSLPAKAHRQYRKAFRREENSKKIKSDDRVALAARYAEYLAQLTKGEVTIKSTGTQPHDLVKVYMDHRSMEVDLTIEGQWKDMIAKLAETGNFKHVQAVCDVSGSMSGTPMEVAIALGMVVAELTAEPFHSKLITFSANPQLHTIVGDNLRDRINNIERMQWDMNTNLLKVFELLLSEAEKNPQAEMVEKLFIFSDMQFDEARGSGGHPWTTTYETICQMFGKTKYAVPKIIFWNLRATHKSFPVQKDEIGTALISGFSAQMMKAFLSDETVEFGPLTIMNDALDKYEITEIPKEERFPLTSEQAGVSSFSLIGTIVEDFMVAKKVSKRKRREIAVGEDGDNSDEDATSESE</sequence>
<feature type="compositionally biased region" description="Acidic residues" evidence="1">
    <location>
        <begin position="582"/>
        <end position="598"/>
    </location>
</feature>
<evidence type="ECO:0000259" key="2">
    <source>
        <dbReference type="Pfam" id="PF11443"/>
    </source>
</evidence>
<dbReference type="AlphaFoldDB" id="A0A1W0WAY2"/>
<evidence type="ECO:0000259" key="3">
    <source>
        <dbReference type="Pfam" id="PF25043"/>
    </source>
</evidence>
<feature type="domain" description="DUF2828" evidence="2">
    <location>
        <begin position="163"/>
        <end position="338"/>
    </location>
</feature>
<dbReference type="Pfam" id="PF11443">
    <property type="entry name" value="DUF2828"/>
    <property type="match status" value="2"/>
</dbReference>
<feature type="region of interest" description="Disordered" evidence="1">
    <location>
        <begin position="576"/>
        <end position="598"/>
    </location>
</feature>
<dbReference type="InterPro" id="IPR036465">
    <property type="entry name" value="vWFA_dom_sf"/>
</dbReference>
<dbReference type="EMBL" id="MTYJ01000148">
    <property type="protein sequence ID" value="OQV12313.1"/>
    <property type="molecule type" value="Genomic_DNA"/>
</dbReference>
<evidence type="ECO:0000313" key="4">
    <source>
        <dbReference type="EMBL" id="OQV12313.1"/>
    </source>
</evidence>
<reference evidence="5" key="1">
    <citation type="submission" date="2017-01" db="EMBL/GenBank/DDBJ databases">
        <title>Comparative genomics of anhydrobiosis in the tardigrade Hypsibius dujardini.</title>
        <authorList>
            <person name="Yoshida Y."/>
            <person name="Koutsovoulos G."/>
            <person name="Laetsch D."/>
            <person name="Stevens L."/>
            <person name="Kumar S."/>
            <person name="Horikawa D."/>
            <person name="Ishino K."/>
            <person name="Komine S."/>
            <person name="Tomita M."/>
            <person name="Blaxter M."/>
            <person name="Arakawa K."/>
        </authorList>
    </citation>
    <scope>NUCLEOTIDE SEQUENCE [LARGE SCALE GENOMIC DNA]</scope>
    <source>
        <strain evidence="5">Z151</strain>
    </source>
</reference>
<dbReference type="InterPro" id="IPR056690">
    <property type="entry name" value="DUF7788"/>
</dbReference>
<dbReference type="CDD" id="cd00198">
    <property type="entry name" value="vWFA"/>
    <property type="match status" value="1"/>
</dbReference>
<dbReference type="Proteomes" id="UP000192578">
    <property type="component" value="Unassembled WGS sequence"/>
</dbReference>
<feature type="domain" description="DUF2828" evidence="2">
    <location>
        <begin position="31"/>
        <end position="154"/>
    </location>
</feature>
<accession>A0A1W0WAY2</accession>
<proteinExistence type="predicted"/>